<sequence length="118" mass="13206">MIEQTGALTLSNGLDAYLFSVSTEDALFLTDIIHRLATELPQGVTYLAFGKRHNQAPYSLLIGWKTSQDRLAFTLTDAYAKLEKFVYTAPVGQLDYGHITNYLIHDPADEQQGTERPI</sequence>
<evidence type="ECO:0000313" key="2">
    <source>
        <dbReference type="Proteomes" id="UP000019243"/>
    </source>
</evidence>
<gene>
    <name evidence="1" type="ORF">BCAMP_04859</name>
</gene>
<accession>W7CXP0</accession>
<protein>
    <recommendedName>
        <fullName evidence="3">Monooxygenase</fullName>
    </recommendedName>
</protein>
<evidence type="ECO:0008006" key="3">
    <source>
        <dbReference type="Google" id="ProtNLM"/>
    </source>
</evidence>
<dbReference type="Proteomes" id="UP000019243">
    <property type="component" value="Unassembled WGS sequence"/>
</dbReference>
<proteinExistence type="predicted"/>
<dbReference type="RefSeq" id="WP_035314010.1">
    <property type="nucleotide sequence ID" value="NZ_AODH01000017.1"/>
</dbReference>
<name>W7CXP0_9LIST</name>
<comment type="caution">
    <text evidence="1">The sequence shown here is derived from an EMBL/GenBank/DDBJ whole genome shotgun (WGS) entry which is preliminary data.</text>
</comment>
<reference evidence="1 2" key="1">
    <citation type="submission" date="2012-12" db="EMBL/GenBank/DDBJ databases">
        <title>Novel taxa of Listeriaceae from agricultural environments in the United States.</title>
        <authorList>
            <person name="den Bakker H.C."/>
            <person name="Allred A."/>
            <person name="Warchocki S."/>
            <person name="Wright E.M."/>
            <person name="Burrell A."/>
            <person name="Nightingale K.K."/>
            <person name="Kephart D."/>
            <person name="Wiedmann M."/>
        </authorList>
    </citation>
    <scope>NUCLEOTIDE SEQUENCE [LARGE SCALE GENOMIC DNA]</scope>
    <source>
        <strain evidence="1 2">FSL F6-1037</strain>
    </source>
</reference>
<dbReference type="OrthoDB" id="10268at186820"/>
<dbReference type="EMBL" id="AODH01000017">
    <property type="protein sequence ID" value="EUJ40536.1"/>
    <property type="molecule type" value="Genomic_DNA"/>
</dbReference>
<organism evidence="1 2">
    <name type="scientific">Brochothrix campestris FSL F6-1037</name>
    <dbReference type="NCBI Taxonomy" id="1265861"/>
    <lineage>
        <taxon>Bacteria</taxon>
        <taxon>Bacillati</taxon>
        <taxon>Bacillota</taxon>
        <taxon>Bacilli</taxon>
        <taxon>Bacillales</taxon>
        <taxon>Listeriaceae</taxon>
        <taxon>Brochothrix</taxon>
    </lineage>
</organism>
<evidence type="ECO:0000313" key="1">
    <source>
        <dbReference type="EMBL" id="EUJ40536.1"/>
    </source>
</evidence>
<keyword evidence="2" id="KW-1185">Reference proteome</keyword>
<dbReference type="AlphaFoldDB" id="W7CXP0"/>